<dbReference type="Gene3D" id="2.40.30.170">
    <property type="match status" value="1"/>
</dbReference>
<evidence type="ECO:0000256" key="4">
    <source>
        <dbReference type="SAM" id="Phobius"/>
    </source>
</evidence>
<gene>
    <name evidence="7" type="ORF">JCM17844_22720</name>
</gene>
<dbReference type="PANTHER" id="PTHR30469">
    <property type="entry name" value="MULTIDRUG RESISTANCE PROTEIN MDTA"/>
    <property type="match status" value="1"/>
</dbReference>
<dbReference type="GO" id="GO:0015562">
    <property type="term" value="F:efflux transmembrane transporter activity"/>
    <property type="evidence" value="ECO:0007669"/>
    <property type="project" value="TreeGrafter"/>
</dbReference>
<dbReference type="Proteomes" id="UP000322084">
    <property type="component" value="Unassembled WGS sequence"/>
</dbReference>
<evidence type="ECO:0000259" key="6">
    <source>
        <dbReference type="Pfam" id="PF25973"/>
    </source>
</evidence>
<dbReference type="EMBL" id="BKCL01000007">
    <property type="protein sequence ID" value="GEQ98635.1"/>
    <property type="molecule type" value="Genomic_DNA"/>
</dbReference>
<feature type="compositionally biased region" description="Low complexity" evidence="3">
    <location>
        <begin position="76"/>
        <end position="92"/>
    </location>
</feature>
<dbReference type="GO" id="GO:1990281">
    <property type="term" value="C:efflux pump complex"/>
    <property type="evidence" value="ECO:0007669"/>
    <property type="project" value="TreeGrafter"/>
</dbReference>
<feature type="region of interest" description="Disordered" evidence="3">
    <location>
        <begin position="60"/>
        <end position="92"/>
    </location>
</feature>
<dbReference type="InterPro" id="IPR058792">
    <property type="entry name" value="Beta-barrel_RND_2"/>
</dbReference>
<evidence type="ECO:0000256" key="3">
    <source>
        <dbReference type="SAM" id="MobiDB-lite"/>
    </source>
</evidence>
<organism evidence="7 8">
    <name type="scientific">Iodidimonas gelatinilytica</name>
    <dbReference type="NCBI Taxonomy" id="1236966"/>
    <lineage>
        <taxon>Bacteria</taxon>
        <taxon>Pseudomonadati</taxon>
        <taxon>Pseudomonadota</taxon>
        <taxon>Alphaproteobacteria</taxon>
        <taxon>Iodidimonadales</taxon>
        <taxon>Iodidimonadaceae</taxon>
        <taxon>Iodidimonas</taxon>
    </lineage>
</organism>
<dbReference type="AlphaFoldDB" id="A0A5A7MUR6"/>
<keyword evidence="4" id="KW-1133">Transmembrane helix</keyword>
<dbReference type="NCBIfam" id="TIGR01730">
    <property type="entry name" value="RND_mfp"/>
    <property type="match status" value="1"/>
</dbReference>
<evidence type="ECO:0000259" key="5">
    <source>
        <dbReference type="Pfam" id="PF25954"/>
    </source>
</evidence>
<dbReference type="RefSeq" id="WP_150000892.1">
    <property type="nucleotide sequence ID" value="NZ_BKCL01000007.1"/>
</dbReference>
<name>A0A5A7MUR6_9PROT</name>
<feature type="domain" description="CzcB-like barrel-sandwich hybrid" evidence="6">
    <location>
        <begin position="109"/>
        <end position="255"/>
    </location>
</feature>
<feature type="transmembrane region" description="Helical" evidence="4">
    <location>
        <begin position="27"/>
        <end position="49"/>
    </location>
</feature>
<evidence type="ECO:0000256" key="1">
    <source>
        <dbReference type="ARBA" id="ARBA00009477"/>
    </source>
</evidence>
<keyword evidence="2" id="KW-0175">Coiled coil</keyword>
<dbReference type="InterPro" id="IPR058647">
    <property type="entry name" value="BSH_CzcB-like"/>
</dbReference>
<evidence type="ECO:0000313" key="7">
    <source>
        <dbReference type="EMBL" id="GEQ98635.1"/>
    </source>
</evidence>
<keyword evidence="4" id="KW-0472">Membrane</keyword>
<feature type="region of interest" description="Disordered" evidence="3">
    <location>
        <begin position="1"/>
        <end position="23"/>
    </location>
</feature>
<comment type="similarity">
    <text evidence="1">Belongs to the membrane fusion protein (MFP) (TC 8.A.1) family.</text>
</comment>
<reference evidence="7 8" key="1">
    <citation type="submission" date="2019-09" db="EMBL/GenBank/DDBJ databases">
        <title>NBRP : Genome information of microbial organism related human and environment.</title>
        <authorList>
            <person name="Hattori M."/>
            <person name="Oshima K."/>
            <person name="Inaba H."/>
            <person name="Suda W."/>
            <person name="Sakamoto M."/>
            <person name="Iino T."/>
            <person name="Kitahara M."/>
            <person name="Oshida Y."/>
            <person name="Iida T."/>
            <person name="Kudo T."/>
            <person name="Itoh T."/>
            <person name="Ohkuma M."/>
        </authorList>
    </citation>
    <scope>NUCLEOTIDE SEQUENCE [LARGE SCALE GENOMIC DNA]</scope>
    <source>
        <strain evidence="7 8">Hi-2</strain>
    </source>
</reference>
<dbReference type="InterPro" id="IPR006143">
    <property type="entry name" value="RND_pump_MFP"/>
</dbReference>
<dbReference type="Pfam" id="PF25954">
    <property type="entry name" value="Beta-barrel_RND_2"/>
    <property type="match status" value="1"/>
</dbReference>
<accession>A0A5A7MUR6</accession>
<keyword evidence="4" id="KW-0812">Transmembrane</keyword>
<protein>
    <submittedName>
        <fullName evidence="7">Uncharacterized protein</fullName>
    </submittedName>
</protein>
<proteinExistence type="inferred from homology"/>
<evidence type="ECO:0000313" key="8">
    <source>
        <dbReference type="Proteomes" id="UP000322084"/>
    </source>
</evidence>
<dbReference type="Pfam" id="PF25973">
    <property type="entry name" value="BSH_CzcB"/>
    <property type="match status" value="1"/>
</dbReference>
<sequence>MDDKKALLDSLTITRDSPPPSEGKKRYGWIILAILVPIALMAAGLWWGLSSDDKNIAAPAGQKSAVPAAANPGTAQETSQTTQPKETSTSTTATKERVLNASGYITARRMATVSAEITGRVTEILVEEGMRVEEGQLVARLDDALARVDLDLAKAQVSASEAAVKASRANLAEANRVLTRVSQLSSANYSSIADFTQAEAAVESLTADLARAEANLDISKLQVTRAQERLNDHEVRAPFAGVVIDKNAQPGEIVAPGSAGGGFTRTGICTLVDMDSLEIEVDVSESFIGLVTPGQRVEARLDAYPDWIIPARVIAIIPTANRDRATVRVRIALGEKDSRILPEMGVNVAFMENR</sequence>
<dbReference type="SUPFAM" id="SSF111369">
    <property type="entry name" value="HlyD-like secretion proteins"/>
    <property type="match status" value="1"/>
</dbReference>
<dbReference type="PANTHER" id="PTHR30469:SF38">
    <property type="entry name" value="HLYD FAMILY SECRETION PROTEIN"/>
    <property type="match status" value="1"/>
</dbReference>
<feature type="domain" description="CusB-like beta-barrel" evidence="5">
    <location>
        <begin position="279"/>
        <end position="352"/>
    </location>
</feature>
<comment type="caution">
    <text evidence="7">The sequence shown here is derived from an EMBL/GenBank/DDBJ whole genome shotgun (WGS) entry which is preliminary data.</text>
</comment>
<dbReference type="Gene3D" id="2.40.50.100">
    <property type="match status" value="2"/>
</dbReference>
<feature type="coiled-coil region" evidence="2">
    <location>
        <begin position="195"/>
        <end position="229"/>
    </location>
</feature>
<evidence type="ECO:0000256" key="2">
    <source>
        <dbReference type="SAM" id="Coils"/>
    </source>
</evidence>